<keyword evidence="7 9" id="KW-0413">Isomerase</keyword>
<dbReference type="GO" id="GO:0005737">
    <property type="term" value="C:cytoplasm"/>
    <property type="evidence" value="ECO:0007669"/>
    <property type="project" value="UniProtKB-SubCell"/>
</dbReference>
<dbReference type="OrthoDB" id="9808891at2"/>
<dbReference type="PANTHER" id="PTHR47861">
    <property type="entry name" value="FKBP-TYPE PEPTIDYL-PROLYL CIS-TRANS ISOMERASE SLYD"/>
    <property type="match status" value="1"/>
</dbReference>
<evidence type="ECO:0000256" key="1">
    <source>
        <dbReference type="ARBA" id="ARBA00000971"/>
    </source>
</evidence>
<evidence type="ECO:0000313" key="13">
    <source>
        <dbReference type="Proteomes" id="UP000186026"/>
    </source>
</evidence>
<dbReference type="PROSITE" id="PS50059">
    <property type="entry name" value="FKBP_PPIASE"/>
    <property type="match status" value="1"/>
</dbReference>
<evidence type="ECO:0000256" key="3">
    <source>
        <dbReference type="ARBA" id="ARBA00006577"/>
    </source>
</evidence>
<dbReference type="Gene3D" id="3.10.50.40">
    <property type="match status" value="1"/>
</dbReference>
<dbReference type="STRING" id="529505.SAMN05421761_11473"/>
<evidence type="ECO:0000256" key="6">
    <source>
        <dbReference type="ARBA" id="ARBA00023186"/>
    </source>
</evidence>
<evidence type="ECO:0000256" key="2">
    <source>
        <dbReference type="ARBA" id="ARBA00004496"/>
    </source>
</evidence>
<dbReference type="EMBL" id="FTOP01000014">
    <property type="protein sequence ID" value="SIT06391.1"/>
    <property type="molecule type" value="Genomic_DNA"/>
</dbReference>
<feature type="domain" description="PPIase FKBP-type" evidence="11">
    <location>
        <begin position="7"/>
        <end position="88"/>
    </location>
</feature>
<evidence type="ECO:0000259" key="11">
    <source>
        <dbReference type="PROSITE" id="PS50059"/>
    </source>
</evidence>
<comment type="catalytic activity">
    <reaction evidence="1 9 10">
        <text>[protein]-peptidylproline (omega=180) = [protein]-peptidylproline (omega=0)</text>
        <dbReference type="Rhea" id="RHEA:16237"/>
        <dbReference type="Rhea" id="RHEA-COMP:10747"/>
        <dbReference type="Rhea" id="RHEA-COMP:10748"/>
        <dbReference type="ChEBI" id="CHEBI:83833"/>
        <dbReference type="ChEBI" id="CHEBI:83834"/>
        <dbReference type="EC" id="5.2.1.8"/>
    </reaction>
</comment>
<dbReference type="GO" id="GO:0003755">
    <property type="term" value="F:peptidyl-prolyl cis-trans isomerase activity"/>
    <property type="evidence" value="ECO:0007669"/>
    <property type="project" value="UniProtKB-UniRule"/>
</dbReference>
<keyword evidence="4" id="KW-0963">Cytoplasm</keyword>
<dbReference type="Pfam" id="PF00254">
    <property type="entry name" value="FKBP_C"/>
    <property type="match status" value="1"/>
</dbReference>
<comment type="function">
    <text evidence="8">Also involved in hydrogenase metallocenter assembly, probably by participating in the nickel insertion step. This function in hydrogenase biosynthesis requires chaperone activity and the presence of the metal-binding domain, but not PPIase activity.</text>
</comment>
<gene>
    <name evidence="12" type="ORF">SAMN05421761_11473</name>
</gene>
<evidence type="ECO:0000256" key="9">
    <source>
        <dbReference type="PROSITE-ProRule" id="PRU00277"/>
    </source>
</evidence>
<comment type="subcellular location">
    <subcellularLocation>
        <location evidence="2">Cytoplasm</location>
    </subcellularLocation>
</comment>
<accession>A0A1N7P738</accession>
<evidence type="ECO:0000256" key="7">
    <source>
        <dbReference type="ARBA" id="ARBA00023235"/>
    </source>
</evidence>
<dbReference type="InterPro" id="IPR001179">
    <property type="entry name" value="PPIase_FKBP_dom"/>
</dbReference>
<dbReference type="RefSeq" id="WP_076502476.1">
    <property type="nucleotide sequence ID" value="NZ_FTOP01000014.1"/>
</dbReference>
<dbReference type="EC" id="5.2.1.8" evidence="10"/>
<evidence type="ECO:0000256" key="8">
    <source>
        <dbReference type="ARBA" id="ARBA00037071"/>
    </source>
</evidence>
<keyword evidence="13" id="KW-1185">Reference proteome</keyword>
<protein>
    <recommendedName>
        <fullName evidence="10">Peptidyl-prolyl cis-trans isomerase</fullName>
        <ecNumber evidence="10">5.2.1.8</ecNumber>
    </recommendedName>
</protein>
<reference evidence="13" key="1">
    <citation type="submission" date="2017-01" db="EMBL/GenBank/DDBJ databases">
        <authorList>
            <person name="Varghese N."/>
            <person name="Submissions S."/>
        </authorList>
    </citation>
    <scope>NUCLEOTIDE SEQUENCE [LARGE SCALE GENOMIC DNA]</scope>
    <source>
        <strain evidence="13">DSM 46698</strain>
    </source>
</reference>
<name>A0A1N7P738_9BACT</name>
<dbReference type="PANTHER" id="PTHR47861:SF3">
    <property type="entry name" value="FKBP-TYPE PEPTIDYL-PROLYL CIS-TRANS ISOMERASE SLYD"/>
    <property type="match status" value="1"/>
</dbReference>
<organism evidence="12 13">
    <name type="scientific">Belliella pelovolcani</name>
    <dbReference type="NCBI Taxonomy" id="529505"/>
    <lineage>
        <taxon>Bacteria</taxon>
        <taxon>Pseudomonadati</taxon>
        <taxon>Bacteroidota</taxon>
        <taxon>Cytophagia</taxon>
        <taxon>Cytophagales</taxon>
        <taxon>Cyclobacteriaceae</taxon>
        <taxon>Belliella</taxon>
    </lineage>
</organism>
<dbReference type="Proteomes" id="UP000186026">
    <property type="component" value="Unassembled WGS sequence"/>
</dbReference>
<dbReference type="InterPro" id="IPR046357">
    <property type="entry name" value="PPIase_dom_sf"/>
</dbReference>
<dbReference type="GO" id="GO:0042026">
    <property type="term" value="P:protein refolding"/>
    <property type="evidence" value="ECO:0007669"/>
    <property type="project" value="UniProtKB-ARBA"/>
</dbReference>
<evidence type="ECO:0000256" key="10">
    <source>
        <dbReference type="RuleBase" id="RU003915"/>
    </source>
</evidence>
<evidence type="ECO:0000313" key="12">
    <source>
        <dbReference type="EMBL" id="SIT06391.1"/>
    </source>
</evidence>
<evidence type="ECO:0000256" key="5">
    <source>
        <dbReference type="ARBA" id="ARBA00023110"/>
    </source>
</evidence>
<sequence>MSLASKGNSVKVHYTGKLKSGIVFDSSENREPLQFVLGDGNMIKGFDAAVHGMQVGEAKSVTIPSDEAYGEKRDDMMVDIPRAEVPANISPEVGMDLTLQGPQGQPMPVKVVAVDEEKITLDANHPLAGEDLIFDITLVEIA</sequence>
<evidence type="ECO:0000256" key="4">
    <source>
        <dbReference type="ARBA" id="ARBA00022490"/>
    </source>
</evidence>
<keyword evidence="5 9" id="KW-0697">Rotamase</keyword>
<comment type="similarity">
    <text evidence="3 10">Belongs to the FKBP-type PPIase family.</text>
</comment>
<dbReference type="SUPFAM" id="SSF54534">
    <property type="entry name" value="FKBP-like"/>
    <property type="match status" value="1"/>
</dbReference>
<keyword evidence="6" id="KW-0143">Chaperone</keyword>
<dbReference type="AlphaFoldDB" id="A0A1N7P738"/>
<proteinExistence type="inferred from homology"/>